<reference evidence="23 24" key="1">
    <citation type="submission" date="2019-07" db="EMBL/GenBank/DDBJ databases">
        <title>De Novo Assembly of kiwifruit Actinidia rufa.</title>
        <authorList>
            <person name="Sugita-Konishi S."/>
            <person name="Sato K."/>
            <person name="Mori E."/>
            <person name="Abe Y."/>
            <person name="Kisaki G."/>
            <person name="Hamano K."/>
            <person name="Suezawa K."/>
            <person name="Otani M."/>
            <person name="Fukuda T."/>
            <person name="Manabe T."/>
            <person name="Gomi K."/>
            <person name="Tabuchi M."/>
            <person name="Akimitsu K."/>
            <person name="Kataoka I."/>
        </authorList>
    </citation>
    <scope>NUCLEOTIDE SEQUENCE [LARGE SCALE GENOMIC DNA]</scope>
    <source>
        <strain evidence="24">cv. Fuchu</strain>
    </source>
</reference>
<evidence type="ECO:0000313" key="24">
    <source>
        <dbReference type="Proteomes" id="UP000585474"/>
    </source>
</evidence>
<dbReference type="GO" id="GO:0016020">
    <property type="term" value="C:membrane"/>
    <property type="evidence" value="ECO:0007669"/>
    <property type="project" value="UniProtKB-SubCell"/>
</dbReference>
<dbReference type="PROSITE" id="PS50927">
    <property type="entry name" value="BULB_LECTIN"/>
    <property type="match status" value="1"/>
</dbReference>
<keyword evidence="14 23" id="KW-0675">Receptor</keyword>
<evidence type="ECO:0000256" key="7">
    <source>
        <dbReference type="ARBA" id="ARBA00022734"/>
    </source>
</evidence>
<dbReference type="SUPFAM" id="SSF56112">
    <property type="entry name" value="Protein kinase-like (PK-like)"/>
    <property type="match status" value="1"/>
</dbReference>
<feature type="chain" id="PRO_5029889026" description="Receptor-like serine/threonine-protein kinase" evidence="20">
    <location>
        <begin position="21"/>
        <end position="749"/>
    </location>
</feature>
<sequence>MASTLAVFFLLFIPFAAVESQKIPSHSISLGSSLSPSIPPSSWCSPSLHFAFGFYSERNGFAVGIWLVGKPNDTVVWTANRDHPLVSSNSTLEFTPDGRLILHTDQGIEQSIADTNGELAVSAAMLDSGNFVLYDNSSSSIWESFSFPTDTILRGQTLASDSLVSSVSSSDHSSGHFLIYMRRNGKLVAYPSATSNVLTLVNGSHLAENNTIIYRATLDDDGIFRLYSHSFEGNRSPRALKKWSLLQDHCQVHGFCGFNSYCSRNGTEADCYCYPGFVFVDNSNKFLGCYRNFREDPCRSENGWVMSYNMTTLENVIWGDYSYFVASMEKEDCRKSCAQDCNCAAALFLNGICRKHKLPLRYGTRNLSKLNTAFVKIGIQDHILNSPLGPSVVTDNKRGLISILALSLGSIACFCFVIAISSFFIYKRRVHRYKKLSDNAKLVRTEEFTLRSFSYDELEKATEGFKEELGKGSYGTVYRGTLSGVNKVDAVKRLENVLEEGEREFQCEVTAIGRTHHRNLVRLLVFCVEGSRKLLVYEYMSNGSLADLLFKAESHPSWRERVRIALDIARGILYLHEECEACIVHCDIKPQNILMDDSWTGKISDFGFAKLLPPNHIRSITGAGGTGSYLAPEWQKHALMSVKADNYSFGVVLLEVICCRRNIVVNVSNADEIILSSWVYNCLDAGELYKLVGDENVDSRTLQRMVKVGLWCIQDDPALRPSMKKVILMLEGTVDIPVPPNPSPFLLHS</sequence>
<dbReference type="SUPFAM" id="SSF51110">
    <property type="entry name" value="alpha-D-mannose-specific plant lectins"/>
    <property type="match status" value="1"/>
</dbReference>
<comment type="caution">
    <text evidence="23">The sequence shown here is derived from an EMBL/GenBank/DDBJ whole genome shotgun (WGS) entry which is preliminary data.</text>
</comment>
<comment type="subcellular location">
    <subcellularLocation>
        <location evidence="1">Membrane</location>
        <topology evidence="1">Single-pass type I membrane protein</topology>
    </subcellularLocation>
</comment>
<dbReference type="InterPro" id="IPR051343">
    <property type="entry name" value="G-type_lectin_kinases/EP1-like"/>
</dbReference>
<evidence type="ECO:0000259" key="21">
    <source>
        <dbReference type="PROSITE" id="PS50011"/>
    </source>
</evidence>
<keyword evidence="10 18" id="KW-0067">ATP-binding</keyword>
<name>A0A7J0EZY9_9ERIC</name>
<dbReference type="Gene3D" id="2.90.10.10">
    <property type="entry name" value="Bulb-type lectin domain"/>
    <property type="match status" value="1"/>
</dbReference>
<keyword evidence="11 19" id="KW-1133">Transmembrane helix</keyword>
<feature type="transmembrane region" description="Helical" evidence="19">
    <location>
        <begin position="400"/>
        <end position="426"/>
    </location>
</feature>
<dbReference type="PANTHER" id="PTHR47976">
    <property type="entry name" value="G-TYPE LECTIN S-RECEPTOR-LIKE SERINE/THREONINE-PROTEIN KINASE SD2-5"/>
    <property type="match status" value="1"/>
</dbReference>
<keyword evidence="24" id="KW-1185">Reference proteome</keyword>
<dbReference type="Gene3D" id="1.10.510.10">
    <property type="entry name" value="Transferase(Phosphotransferase) domain 1"/>
    <property type="match status" value="1"/>
</dbReference>
<dbReference type="InterPro" id="IPR001480">
    <property type="entry name" value="Bulb-type_lectin_dom"/>
</dbReference>
<dbReference type="FunFam" id="1.10.510.10:FF:000237">
    <property type="entry name" value="G-type lectin S-receptor-like serine/threonine-protein kinase"/>
    <property type="match status" value="1"/>
</dbReference>
<dbReference type="InterPro" id="IPR000858">
    <property type="entry name" value="S_locus_glycoprot_dom"/>
</dbReference>
<dbReference type="Pfam" id="PF00954">
    <property type="entry name" value="S_locus_glycop"/>
    <property type="match status" value="1"/>
</dbReference>
<dbReference type="OrthoDB" id="1668230at2759"/>
<evidence type="ECO:0000256" key="2">
    <source>
        <dbReference type="ARBA" id="ARBA00022527"/>
    </source>
</evidence>
<dbReference type="SMART" id="SM00108">
    <property type="entry name" value="B_lectin"/>
    <property type="match status" value="1"/>
</dbReference>
<dbReference type="EC" id="2.7.11.1" evidence="18"/>
<evidence type="ECO:0000256" key="14">
    <source>
        <dbReference type="ARBA" id="ARBA00023170"/>
    </source>
</evidence>
<keyword evidence="12 19" id="KW-0472">Membrane</keyword>
<evidence type="ECO:0000256" key="13">
    <source>
        <dbReference type="ARBA" id="ARBA00023157"/>
    </source>
</evidence>
<evidence type="ECO:0000256" key="16">
    <source>
        <dbReference type="ARBA" id="ARBA00047899"/>
    </source>
</evidence>
<dbReference type="AlphaFoldDB" id="A0A7J0EZY9"/>
<feature type="domain" description="Protein kinase" evidence="21">
    <location>
        <begin position="463"/>
        <end position="746"/>
    </location>
</feature>
<dbReference type="SMART" id="SM00220">
    <property type="entry name" value="S_TKc"/>
    <property type="match status" value="1"/>
</dbReference>
<keyword evidence="4 18" id="KW-0808">Transferase</keyword>
<accession>A0A7J0EZY9</accession>
<evidence type="ECO:0000256" key="15">
    <source>
        <dbReference type="ARBA" id="ARBA00023180"/>
    </source>
</evidence>
<dbReference type="PANTHER" id="PTHR47976:SF49">
    <property type="entry name" value="RECEPTOR-LIKE SERINE_THREONINE-PROTEIN KINASE"/>
    <property type="match status" value="1"/>
</dbReference>
<evidence type="ECO:0000256" key="11">
    <source>
        <dbReference type="ARBA" id="ARBA00022989"/>
    </source>
</evidence>
<dbReference type="Pfam" id="PF01453">
    <property type="entry name" value="B_lectin"/>
    <property type="match status" value="1"/>
</dbReference>
<evidence type="ECO:0000256" key="4">
    <source>
        <dbReference type="ARBA" id="ARBA00022679"/>
    </source>
</evidence>
<keyword evidence="5 19" id="KW-0812">Transmembrane</keyword>
<dbReference type="Gene3D" id="3.30.200.20">
    <property type="entry name" value="Phosphorylase Kinase, domain 1"/>
    <property type="match status" value="1"/>
</dbReference>
<feature type="domain" description="Bulb-type lectin" evidence="22">
    <location>
        <begin position="19"/>
        <end position="146"/>
    </location>
</feature>
<evidence type="ECO:0000256" key="3">
    <source>
        <dbReference type="ARBA" id="ARBA00022536"/>
    </source>
</evidence>
<keyword evidence="9 18" id="KW-0418">Kinase</keyword>
<evidence type="ECO:0000256" key="20">
    <source>
        <dbReference type="SAM" id="SignalP"/>
    </source>
</evidence>
<dbReference type="Pfam" id="PF00069">
    <property type="entry name" value="Pkinase"/>
    <property type="match status" value="1"/>
</dbReference>
<proteinExistence type="inferred from homology"/>
<feature type="signal peptide" evidence="20">
    <location>
        <begin position="1"/>
        <end position="20"/>
    </location>
</feature>
<dbReference type="GO" id="GO:0005524">
    <property type="term" value="F:ATP binding"/>
    <property type="evidence" value="ECO:0007669"/>
    <property type="project" value="UniProtKB-KW"/>
</dbReference>
<evidence type="ECO:0000313" key="23">
    <source>
        <dbReference type="EMBL" id="GFY91197.1"/>
    </source>
</evidence>
<evidence type="ECO:0000256" key="8">
    <source>
        <dbReference type="ARBA" id="ARBA00022741"/>
    </source>
</evidence>
<keyword evidence="15" id="KW-0325">Glycoprotein</keyword>
<evidence type="ECO:0000256" key="10">
    <source>
        <dbReference type="ARBA" id="ARBA00022840"/>
    </source>
</evidence>
<evidence type="ECO:0000256" key="9">
    <source>
        <dbReference type="ARBA" id="ARBA00022777"/>
    </source>
</evidence>
<dbReference type="GO" id="GO:0048544">
    <property type="term" value="P:recognition of pollen"/>
    <property type="evidence" value="ECO:0007669"/>
    <property type="project" value="InterPro"/>
</dbReference>
<evidence type="ECO:0000256" key="18">
    <source>
        <dbReference type="PIRNR" id="PIRNR000641"/>
    </source>
</evidence>
<comment type="catalytic activity">
    <reaction evidence="16 18">
        <text>L-threonyl-[protein] + ATP = O-phospho-L-threonyl-[protein] + ADP + H(+)</text>
        <dbReference type="Rhea" id="RHEA:46608"/>
        <dbReference type="Rhea" id="RHEA-COMP:11060"/>
        <dbReference type="Rhea" id="RHEA-COMP:11605"/>
        <dbReference type="ChEBI" id="CHEBI:15378"/>
        <dbReference type="ChEBI" id="CHEBI:30013"/>
        <dbReference type="ChEBI" id="CHEBI:30616"/>
        <dbReference type="ChEBI" id="CHEBI:61977"/>
        <dbReference type="ChEBI" id="CHEBI:456216"/>
        <dbReference type="EC" id="2.7.11.1"/>
    </reaction>
</comment>
<protein>
    <recommendedName>
        <fullName evidence="18">Receptor-like serine/threonine-protein kinase</fullName>
        <ecNumber evidence="18">2.7.11.1</ecNumber>
    </recommendedName>
</protein>
<keyword evidence="6 20" id="KW-0732">Signal</keyword>
<dbReference type="PIRSF" id="PIRSF000641">
    <property type="entry name" value="SRK"/>
    <property type="match status" value="1"/>
</dbReference>
<dbReference type="EMBL" id="BJWL01000007">
    <property type="protein sequence ID" value="GFY91197.1"/>
    <property type="molecule type" value="Genomic_DNA"/>
</dbReference>
<keyword evidence="3" id="KW-0245">EGF-like domain</keyword>
<dbReference type="InterPro" id="IPR000719">
    <property type="entry name" value="Prot_kinase_dom"/>
</dbReference>
<evidence type="ECO:0000256" key="19">
    <source>
        <dbReference type="SAM" id="Phobius"/>
    </source>
</evidence>
<gene>
    <name evidence="23" type="ORF">Acr_07g0013930</name>
</gene>
<evidence type="ECO:0000256" key="17">
    <source>
        <dbReference type="ARBA" id="ARBA00048679"/>
    </source>
</evidence>
<dbReference type="PROSITE" id="PS00108">
    <property type="entry name" value="PROTEIN_KINASE_ST"/>
    <property type="match status" value="1"/>
</dbReference>
<keyword evidence="8 18" id="KW-0547">Nucleotide-binding</keyword>
<organism evidence="23 24">
    <name type="scientific">Actinidia rufa</name>
    <dbReference type="NCBI Taxonomy" id="165716"/>
    <lineage>
        <taxon>Eukaryota</taxon>
        <taxon>Viridiplantae</taxon>
        <taxon>Streptophyta</taxon>
        <taxon>Embryophyta</taxon>
        <taxon>Tracheophyta</taxon>
        <taxon>Spermatophyta</taxon>
        <taxon>Magnoliopsida</taxon>
        <taxon>eudicotyledons</taxon>
        <taxon>Gunneridae</taxon>
        <taxon>Pentapetalae</taxon>
        <taxon>asterids</taxon>
        <taxon>Ericales</taxon>
        <taxon>Actinidiaceae</taxon>
        <taxon>Actinidia</taxon>
    </lineage>
</organism>
<evidence type="ECO:0000256" key="1">
    <source>
        <dbReference type="ARBA" id="ARBA00004479"/>
    </source>
</evidence>
<comment type="catalytic activity">
    <reaction evidence="17 18">
        <text>L-seryl-[protein] + ATP = O-phospho-L-seryl-[protein] + ADP + H(+)</text>
        <dbReference type="Rhea" id="RHEA:17989"/>
        <dbReference type="Rhea" id="RHEA-COMP:9863"/>
        <dbReference type="Rhea" id="RHEA-COMP:11604"/>
        <dbReference type="ChEBI" id="CHEBI:15378"/>
        <dbReference type="ChEBI" id="CHEBI:29999"/>
        <dbReference type="ChEBI" id="CHEBI:30616"/>
        <dbReference type="ChEBI" id="CHEBI:83421"/>
        <dbReference type="ChEBI" id="CHEBI:456216"/>
        <dbReference type="EC" id="2.7.11.1"/>
    </reaction>
</comment>
<keyword evidence="13" id="KW-1015">Disulfide bond</keyword>
<dbReference type="Proteomes" id="UP000585474">
    <property type="component" value="Unassembled WGS sequence"/>
</dbReference>
<dbReference type="GO" id="GO:0030246">
    <property type="term" value="F:carbohydrate binding"/>
    <property type="evidence" value="ECO:0007669"/>
    <property type="project" value="UniProtKB-KW"/>
</dbReference>
<keyword evidence="2 18" id="KW-0723">Serine/threonine-protein kinase</keyword>
<dbReference type="InterPro" id="IPR024171">
    <property type="entry name" value="SRK-like_kinase"/>
</dbReference>
<evidence type="ECO:0000256" key="12">
    <source>
        <dbReference type="ARBA" id="ARBA00023136"/>
    </source>
</evidence>
<evidence type="ECO:0000259" key="22">
    <source>
        <dbReference type="PROSITE" id="PS50927"/>
    </source>
</evidence>
<evidence type="ECO:0000256" key="6">
    <source>
        <dbReference type="ARBA" id="ARBA00022729"/>
    </source>
</evidence>
<dbReference type="FunFam" id="3.30.200.20:FF:000059">
    <property type="entry name" value="S-receptor-like serine/threonine-protein kinase"/>
    <property type="match status" value="1"/>
</dbReference>
<dbReference type="PROSITE" id="PS50011">
    <property type="entry name" value="PROTEIN_KINASE_DOM"/>
    <property type="match status" value="1"/>
</dbReference>
<evidence type="ECO:0000256" key="5">
    <source>
        <dbReference type="ARBA" id="ARBA00022692"/>
    </source>
</evidence>
<comment type="similarity">
    <text evidence="18">Belongs to the protein kinase superfamily. Ser/Thr protein kinase family.</text>
</comment>
<dbReference type="InterPro" id="IPR036426">
    <property type="entry name" value="Bulb-type_lectin_dom_sf"/>
</dbReference>
<dbReference type="GO" id="GO:0004674">
    <property type="term" value="F:protein serine/threonine kinase activity"/>
    <property type="evidence" value="ECO:0007669"/>
    <property type="project" value="UniProtKB-KW"/>
</dbReference>
<dbReference type="InterPro" id="IPR008271">
    <property type="entry name" value="Ser/Thr_kinase_AS"/>
</dbReference>
<keyword evidence="7" id="KW-0430">Lectin</keyword>
<dbReference type="InterPro" id="IPR011009">
    <property type="entry name" value="Kinase-like_dom_sf"/>
</dbReference>